<proteinExistence type="predicted"/>
<name>A0A9W9WMN1_9EURO</name>
<reference evidence="1" key="2">
    <citation type="journal article" date="2023" name="IMA Fungus">
        <title>Comparative genomic study of the Penicillium genus elucidates a diverse pangenome and 15 lateral gene transfer events.</title>
        <authorList>
            <person name="Petersen C."/>
            <person name="Sorensen T."/>
            <person name="Nielsen M.R."/>
            <person name="Sondergaard T.E."/>
            <person name="Sorensen J.L."/>
            <person name="Fitzpatrick D.A."/>
            <person name="Frisvad J.C."/>
            <person name="Nielsen K.L."/>
        </authorList>
    </citation>
    <scope>NUCLEOTIDE SEQUENCE</scope>
    <source>
        <strain evidence="1">IBT 17660</strain>
    </source>
</reference>
<gene>
    <name evidence="1" type="ORF">N7530_007574</name>
</gene>
<organism evidence="1 2">
    <name type="scientific">Penicillium desertorum</name>
    <dbReference type="NCBI Taxonomy" id="1303715"/>
    <lineage>
        <taxon>Eukaryota</taxon>
        <taxon>Fungi</taxon>
        <taxon>Dikarya</taxon>
        <taxon>Ascomycota</taxon>
        <taxon>Pezizomycotina</taxon>
        <taxon>Eurotiomycetes</taxon>
        <taxon>Eurotiomycetidae</taxon>
        <taxon>Eurotiales</taxon>
        <taxon>Aspergillaceae</taxon>
        <taxon>Penicillium</taxon>
    </lineage>
</organism>
<reference evidence="1" key="1">
    <citation type="submission" date="2022-12" db="EMBL/GenBank/DDBJ databases">
        <authorList>
            <person name="Petersen C."/>
        </authorList>
    </citation>
    <scope>NUCLEOTIDE SEQUENCE</scope>
    <source>
        <strain evidence="1">IBT 17660</strain>
    </source>
</reference>
<dbReference type="EMBL" id="JAPWDO010000005">
    <property type="protein sequence ID" value="KAJ5470217.1"/>
    <property type="molecule type" value="Genomic_DNA"/>
</dbReference>
<dbReference type="OrthoDB" id="10625598at2759"/>
<comment type="caution">
    <text evidence="1">The sequence shown here is derived from an EMBL/GenBank/DDBJ whole genome shotgun (WGS) entry which is preliminary data.</text>
</comment>
<dbReference type="Proteomes" id="UP001147760">
    <property type="component" value="Unassembled WGS sequence"/>
</dbReference>
<accession>A0A9W9WMN1</accession>
<protein>
    <submittedName>
        <fullName evidence="1">Uncharacterized protein</fullName>
    </submittedName>
</protein>
<dbReference type="AlphaFoldDB" id="A0A9W9WMN1"/>
<evidence type="ECO:0000313" key="2">
    <source>
        <dbReference type="Proteomes" id="UP001147760"/>
    </source>
</evidence>
<evidence type="ECO:0000313" key="1">
    <source>
        <dbReference type="EMBL" id="KAJ5470217.1"/>
    </source>
</evidence>
<keyword evidence="2" id="KW-1185">Reference proteome</keyword>
<sequence length="76" mass="8649">MVGGPKHDDVLGPKHLLTNAITSKIDRRYGRLVGKKSRKYWKIGQELDNGQTRRIREKNSILESLLTSRVTCTADQ</sequence>